<proteinExistence type="predicted"/>
<dbReference type="Gene3D" id="3.80.10.10">
    <property type="entry name" value="Ribonuclease Inhibitor"/>
    <property type="match status" value="1"/>
</dbReference>
<comment type="caution">
    <text evidence="1">The sequence shown here is derived from an EMBL/GenBank/DDBJ whole genome shotgun (WGS) entry which is preliminary data.</text>
</comment>
<dbReference type="InterPro" id="IPR032675">
    <property type="entry name" value="LRR_dom_sf"/>
</dbReference>
<evidence type="ECO:0000313" key="1">
    <source>
        <dbReference type="EMBL" id="MBM6819067.1"/>
    </source>
</evidence>
<dbReference type="InterPro" id="IPR050715">
    <property type="entry name" value="LRR-SigEffector_domain"/>
</dbReference>
<dbReference type="SUPFAM" id="SSF52058">
    <property type="entry name" value="L domain-like"/>
    <property type="match status" value="1"/>
</dbReference>
<gene>
    <name evidence="1" type="ORF">H6A19_06900</name>
</gene>
<accession>A0ABS2FGA2</accession>
<evidence type="ECO:0000313" key="2">
    <source>
        <dbReference type="Proteomes" id="UP000767334"/>
    </source>
</evidence>
<protein>
    <recommendedName>
        <fullName evidence="3">Leucine-rich repeat protein</fullName>
    </recommendedName>
</protein>
<dbReference type="EMBL" id="JACJLL010000032">
    <property type="protein sequence ID" value="MBM6819067.1"/>
    <property type="molecule type" value="Genomic_DNA"/>
</dbReference>
<sequence length="417" mass="48361">MNRKMQDMTILITMETNNRSNANLIEENKIETDITIKYNNKITDETKILENEQLVQELEEQIWLLEVVASKQSKEVSEITIKDLKDIREVSINSTSIPNNSVIPKIIGRFKSLKSIKVNGDESSCNLYYPLNTFQTNGNLVRISKEIGKCINLEEVNFSFNNLKYLPKELFRIENITKLNLSSTALKRIDGITSEICNLKNLTHLYLSSTYIDINDVKSLAFLENLQVLDIASNMIVGDIKEVCDNIKVSEKLYMHINSFYGNGKYLLNYDDSVTIYCHSNLIYFSNEDVVKFEQYNEREKDKNYGYREFARNIYNNRFAKYKNNKSTSKIANINKDITIKKGSNINEIYSLYKEGIRVLNYYLEVEHLDNKVFREKIPYKINIKNTELFNESGIAIKDGIAKIEVKYDDEAILLCG</sequence>
<dbReference type="PANTHER" id="PTHR45752:SF195">
    <property type="entry name" value="LEUCINE-RICH REPEAT (LRR) FAMILY PROTEIN-RELATED"/>
    <property type="match status" value="1"/>
</dbReference>
<organism evidence="1 2">
    <name type="scientific">Clostridium saudiense</name>
    <dbReference type="NCBI Taxonomy" id="1414720"/>
    <lineage>
        <taxon>Bacteria</taxon>
        <taxon>Bacillati</taxon>
        <taxon>Bacillota</taxon>
        <taxon>Clostridia</taxon>
        <taxon>Eubacteriales</taxon>
        <taxon>Clostridiaceae</taxon>
        <taxon>Clostridium</taxon>
    </lineage>
</organism>
<dbReference type="RefSeq" id="WP_204572156.1">
    <property type="nucleotide sequence ID" value="NZ_JACJLL010000032.1"/>
</dbReference>
<keyword evidence="2" id="KW-1185">Reference proteome</keyword>
<dbReference type="PANTHER" id="PTHR45752">
    <property type="entry name" value="LEUCINE-RICH REPEAT-CONTAINING"/>
    <property type="match status" value="1"/>
</dbReference>
<evidence type="ECO:0008006" key="3">
    <source>
        <dbReference type="Google" id="ProtNLM"/>
    </source>
</evidence>
<name>A0ABS2FGA2_9CLOT</name>
<dbReference type="Proteomes" id="UP000767334">
    <property type="component" value="Unassembled WGS sequence"/>
</dbReference>
<reference evidence="1 2" key="1">
    <citation type="journal article" date="2021" name="Sci. Rep.">
        <title>The distribution of antibiotic resistance genes in chicken gut microbiota commensals.</title>
        <authorList>
            <person name="Juricova H."/>
            <person name="Matiasovicova J."/>
            <person name="Kubasova T."/>
            <person name="Cejkova D."/>
            <person name="Rychlik I."/>
        </authorList>
    </citation>
    <scope>NUCLEOTIDE SEQUENCE [LARGE SCALE GENOMIC DNA]</scope>
    <source>
        <strain evidence="1 2">An435</strain>
    </source>
</reference>